<reference evidence="5 6" key="1">
    <citation type="journal article" date="2018" name="Nat. Biotechnol.">
        <title>A standardized bacterial taxonomy based on genome phylogeny substantially revises the tree of life.</title>
        <authorList>
            <person name="Parks D.H."/>
            <person name="Chuvochina M."/>
            <person name="Waite D.W."/>
            <person name="Rinke C."/>
            <person name="Skarshewski A."/>
            <person name="Chaumeil P.A."/>
            <person name="Hugenholtz P."/>
        </authorList>
    </citation>
    <scope>NUCLEOTIDE SEQUENCE [LARGE SCALE GENOMIC DNA]</scope>
    <source>
        <strain evidence="5">UBA12529</strain>
    </source>
</reference>
<dbReference type="AlphaFoldDB" id="A0A3B8N3C8"/>
<dbReference type="CDD" id="cd06127">
    <property type="entry name" value="DEDDh"/>
    <property type="match status" value="1"/>
</dbReference>
<dbReference type="GO" id="GO:0005829">
    <property type="term" value="C:cytosol"/>
    <property type="evidence" value="ECO:0007669"/>
    <property type="project" value="TreeGrafter"/>
</dbReference>
<comment type="caution">
    <text evidence="5">The sequence shown here is derived from an EMBL/GenBank/DDBJ whole genome shotgun (WGS) entry which is preliminary data.</text>
</comment>
<organism evidence="5 6">
    <name type="scientific">Thermodesulfobacterium commune</name>
    <dbReference type="NCBI Taxonomy" id="1741"/>
    <lineage>
        <taxon>Bacteria</taxon>
        <taxon>Pseudomonadati</taxon>
        <taxon>Thermodesulfobacteriota</taxon>
        <taxon>Thermodesulfobacteria</taxon>
        <taxon>Thermodesulfobacteriales</taxon>
        <taxon>Thermodesulfobacteriaceae</taxon>
        <taxon>Thermodesulfobacterium</taxon>
    </lineage>
</organism>
<dbReference type="GO" id="GO:0003887">
    <property type="term" value="F:DNA-directed DNA polymerase activity"/>
    <property type="evidence" value="ECO:0007669"/>
    <property type="project" value="InterPro"/>
</dbReference>
<accession>A0A3B8N3C8</accession>
<proteinExistence type="predicted"/>
<dbReference type="EMBL" id="DLVE01000033">
    <property type="protein sequence ID" value="HAA83679.1"/>
    <property type="molecule type" value="Genomic_DNA"/>
</dbReference>
<dbReference type="Pfam" id="PF00929">
    <property type="entry name" value="RNase_T"/>
    <property type="match status" value="1"/>
</dbReference>
<dbReference type="InterPro" id="IPR036397">
    <property type="entry name" value="RNaseH_sf"/>
</dbReference>
<name>A0A3B8N3C8_9BACT</name>
<dbReference type="GO" id="GO:0006260">
    <property type="term" value="P:DNA replication"/>
    <property type="evidence" value="ECO:0007669"/>
    <property type="project" value="InterPro"/>
</dbReference>
<evidence type="ECO:0000313" key="6">
    <source>
        <dbReference type="Proteomes" id="UP000257240"/>
    </source>
</evidence>
<evidence type="ECO:0000256" key="3">
    <source>
        <dbReference type="ARBA" id="ARBA00022839"/>
    </source>
</evidence>
<evidence type="ECO:0000259" key="4">
    <source>
        <dbReference type="SMART" id="SM00479"/>
    </source>
</evidence>
<evidence type="ECO:0000256" key="2">
    <source>
        <dbReference type="ARBA" id="ARBA00022801"/>
    </source>
</evidence>
<dbReference type="SUPFAM" id="SSF53098">
    <property type="entry name" value="Ribonuclease H-like"/>
    <property type="match status" value="1"/>
</dbReference>
<keyword evidence="2" id="KW-0378">Hydrolase</keyword>
<dbReference type="PANTHER" id="PTHR30231:SF4">
    <property type="entry name" value="PROTEIN NEN2"/>
    <property type="match status" value="1"/>
</dbReference>
<gene>
    <name evidence="5" type="ORF">DCE01_02660</name>
</gene>
<dbReference type="Gene3D" id="3.30.420.10">
    <property type="entry name" value="Ribonuclease H-like superfamily/Ribonuclease H"/>
    <property type="match status" value="1"/>
</dbReference>
<evidence type="ECO:0000256" key="1">
    <source>
        <dbReference type="ARBA" id="ARBA00022722"/>
    </source>
</evidence>
<dbReference type="SMART" id="SM00479">
    <property type="entry name" value="EXOIII"/>
    <property type="match status" value="1"/>
</dbReference>
<evidence type="ECO:0000313" key="5">
    <source>
        <dbReference type="EMBL" id="HAA83679.1"/>
    </source>
</evidence>
<feature type="domain" description="Exonuclease" evidence="4">
    <location>
        <begin position="51"/>
        <end position="218"/>
    </location>
</feature>
<keyword evidence="1" id="KW-0540">Nuclease</keyword>
<dbReference type="GO" id="GO:0003677">
    <property type="term" value="F:DNA binding"/>
    <property type="evidence" value="ECO:0007669"/>
    <property type="project" value="InterPro"/>
</dbReference>
<keyword evidence="3 5" id="KW-0269">Exonuclease</keyword>
<dbReference type="InterPro" id="IPR006054">
    <property type="entry name" value="DnaQ"/>
</dbReference>
<dbReference type="GO" id="GO:0008408">
    <property type="term" value="F:3'-5' exonuclease activity"/>
    <property type="evidence" value="ECO:0007669"/>
    <property type="project" value="TreeGrafter"/>
</dbReference>
<protein>
    <submittedName>
        <fullName evidence="5">3'-5' exonuclease</fullName>
    </submittedName>
</protein>
<dbReference type="Proteomes" id="UP000257240">
    <property type="component" value="Unassembled WGS sequence"/>
</dbReference>
<dbReference type="InterPro" id="IPR012337">
    <property type="entry name" value="RNaseH-like_sf"/>
</dbReference>
<dbReference type="NCBIfam" id="TIGR00573">
    <property type="entry name" value="dnaq"/>
    <property type="match status" value="1"/>
</dbReference>
<dbReference type="InterPro" id="IPR013520">
    <property type="entry name" value="Ribonucl_H"/>
</dbReference>
<dbReference type="PANTHER" id="PTHR30231">
    <property type="entry name" value="DNA POLYMERASE III SUBUNIT EPSILON"/>
    <property type="match status" value="1"/>
</dbReference>
<sequence>MPSKLFKVNEDLEKVWKVLTTTLKRTYHTFFRKKKNLSWEVDLNKKVKDTTFVVIDTETTGLDLKKDEVISVGAYKIVDLTLSFSEKLNLYLKTDLCRIEDSIKIHGITPDKLKNGLERKEALHQFLEFTKGAVLVGYFLEFDLEMLKKHLKEELNLNVSFYGFDVLDLYPKKTLDRIPKLNELLEEYDLPTTSFHNALEDAYMTALLFLKLVYSYRNKKLKQLPLKII</sequence>